<dbReference type="InterPro" id="IPR050512">
    <property type="entry name" value="Sulf_AdTrans/APS_kinase"/>
</dbReference>
<dbReference type="PANTHER" id="PTHR42700">
    <property type="entry name" value="SULFATE ADENYLYLTRANSFERASE"/>
    <property type="match status" value="1"/>
</dbReference>
<dbReference type="EMBL" id="LJCR01003099">
    <property type="protein sequence ID" value="KPV47929.1"/>
    <property type="molecule type" value="Genomic_DNA"/>
</dbReference>
<comment type="caution">
    <text evidence="3">The sequence shown here is derived from an EMBL/GenBank/DDBJ whole genome shotgun (WGS) entry which is preliminary data.</text>
</comment>
<feature type="domain" description="ATP-sulfurylase PUA-like" evidence="2">
    <location>
        <begin position="12"/>
        <end position="160"/>
    </location>
</feature>
<evidence type="ECO:0000313" key="4">
    <source>
        <dbReference type="Proteomes" id="UP000050509"/>
    </source>
</evidence>
<dbReference type="GO" id="GO:0004781">
    <property type="term" value="F:sulfate adenylyltransferase (ATP) activity"/>
    <property type="evidence" value="ECO:0007669"/>
    <property type="project" value="UniProtKB-EC"/>
</dbReference>
<sequence>MTAPSTDQNTLITPYGGALVNLLVAGDERAALIAEAGHLPTLQLSARALCDLELIATGGFSPLDRFMGQADYERVLGEMRLADGTLFPLPITLTAKRDAIPSGTRRLALRDARNNLLAVMDLDEVFAWDPKTEAAQALGTTDARHPLVSEMIRWGDVCVSAARLVSSSWMRCSG</sequence>
<dbReference type="EC" id="2.7.1.25" evidence="3"/>
<dbReference type="PANTHER" id="PTHR42700:SF1">
    <property type="entry name" value="SULFATE ADENYLYLTRANSFERASE"/>
    <property type="match status" value="1"/>
</dbReference>
<dbReference type="Proteomes" id="UP000050509">
    <property type="component" value="Unassembled WGS sequence"/>
</dbReference>
<evidence type="ECO:0000256" key="1">
    <source>
        <dbReference type="ARBA" id="ARBA00022679"/>
    </source>
</evidence>
<gene>
    <name evidence="3" type="ORF">SE17_40820</name>
</gene>
<dbReference type="InterPro" id="IPR025980">
    <property type="entry name" value="ATP-Sase_PUA-like_dom"/>
</dbReference>
<evidence type="ECO:0000313" key="3">
    <source>
        <dbReference type="EMBL" id="KPV47929.1"/>
    </source>
</evidence>
<protein>
    <submittedName>
        <fullName evidence="3">Adenylyltransferase</fullName>
        <ecNumber evidence="3">2.7.1.25</ecNumber>
        <ecNumber evidence="3">2.7.7.4</ecNumber>
    </submittedName>
</protein>
<reference evidence="3 4" key="1">
    <citation type="submission" date="2015-09" db="EMBL/GenBank/DDBJ databases">
        <title>Draft genome sequence of Kouleothrix aurantiaca JCM 19913.</title>
        <authorList>
            <person name="Hemp J."/>
        </authorList>
    </citation>
    <scope>NUCLEOTIDE SEQUENCE [LARGE SCALE GENOMIC DNA]</scope>
    <source>
        <strain evidence="3 4">COM-B</strain>
    </source>
</reference>
<dbReference type="Gene3D" id="3.10.400.10">
    <property type="entry name" value="Sulfate adenylyltransferase"/>
    <property type="match status" value="1"/>
</dbReference>
<organism evidence="3 4">
    <name type="scientific">Kouleothrix aurantiaca</name>
    <dbReference type="NCBI Taxonomy" id="186479"/>
    <lineage>
        <taxon>Bacteria</taxon>
        <taxon>Bacillati</taxon>
        <taxon>Chloroflexota</taxon>
        <taxon>Chloroflexia</taxon>
        <taxon>Chloroflexales</taxon>
        <taxon>Roseiflexineae</taxon>
        <taxon>Roseiflexaceae</taxon>
        <taxon>Kouleothrix</taxon>
    </lineage>
</organism>
<dbReference type="GO" id="GO:0005737">
    <property type="term" value="C:cytoplasm"/>
    <property type="evidence" value="ECO:0007669"/>
    <property type="project" value="TreeGrafter"/>
</dbReference>
<dbReference type="InterPro" id="IPR015947">
    <property type="entry name" value="PUA-like_sf"/>
</dbReference>
<keyword evidence="1 3" id="KW-0808">Transferase</keyword>
<dbReference type="AlphaFoldDB" id="A0A0P9DD85"/>
<dbReference type="EC" id="2.7.7.4" evidence="3"/>
<keyword evidence="4" id="KW-1185">Reference proteome</keyword>
<dbReference type="GO" id="GO:0019379">
    <property type="term" value="P:sulfate assimilation, phosphoadenylyl sulfate reduction by phosphoadenylyl-sulfate reductase (thioredoxin)"/>
    <property type="evidence" value="ECO:0007669"/>
    <property type="project" value="TreeGrafter"/>
</dbReference>
<evidence type="ECO:0000259" key="2">
    <source>
        <dbReference type="Pfam" id="PF14306"/>
    </source>
</evidence>
<feature type="non-terminal residue" evidence="3">
    <location>
        <position position="174"/>
    </location>
</feature>
<keyword evidence="3" id="KW-0548">Nucleotidyltransferase</keyword>
<dbReference type="GO" id="GO:0010134">
    <property type="term" value="P:sulfate assimilation via adenylyl sulfate reduction"/>
    <property type="evidence" value="ECO:0007669"/>
    <property type="project" value="TreeGrafter"/>
</dbReference>
<dbReference type="GO" id="GO:0004020">
    <property type="term" value="F:adenylylsulfate kinase activity"/>
    <property type="evidence" value="ECO:0007669"/>
    <property type="project" value="UniProtKB-EC"/>
</dbReference>
<name>A0A0P9DD85_9CHLR</name>
<accession>A0A0P9DD85</accession>
<proteinExistence type="predicted"/>
<dbReference type="Pfam" id="PF14306">
    <property type="entry name" value="PUA_2"/>
    <property type="match status" value="1"/>
</dbReference>
<dbReference type="SUPFAM" id="SSF88697">
    <property type="entry name" value="PUA domain-like"/>
    <property type="match status" value="1"/>
</dbReference>